<name>A0A510KWL7_9FUSO</name>
<evidence type="ECO:0000313" key="2">
    <source>
        <dbReference type="Proteomes" id="UP000321944"/>
    </source>
</evidence>
<proteinExistence type="predicted"/>
<evidence type="ECO:0000313" key="1">
    <source>
        <dbReference type="EMBL" id="BBM55986.1"/>
    </source>
</evidence>
<sequence length="65" mass="7855">MNLSSDKIISKIIEREIETQIETNLLEKLFSTIKNRFNLKEQKSSVKAEYYDFWKILKKNIINFE</sequence>
<dbReference type="EMBL" id="AP019843">
    <property type="protein sequence ID" value="BBM55986.1"/>
    <property type="molecule type" value="Genomic_DNA"/>
</dbReference>
<keyword evidence="1" id="KW-0614">Plasmid</keyword>
<gene>
    <name evidence="1" type="ORF">JMUB3936_p2002</name>
</gene>
<accession>A0A510KWL7</accession>
<dbReference type="Proteomes" id="UP000321944">
    <property type="component" value="Plasmid pJMUB3934p2"/>
</dbReference>
<geneLocation type="plasmid" evidence="2">
    <name>pjmub3934p2 dna</name>
</geneLocation>
<dbReference type="AlphaFoldDB" id="A0A510KWL7"/>
<protein>
    <submittedName>
        <fullName evidence="1">Uncharacterized protein</fullName>
    </submittedName>
</protein>
<organism evidence="1 2">
    <name type="scientific">Leptotrichia wadei</name>
    <dbReference type="NCBI Taxonomy" id="157687"/>
    <lineage>
        <taxon>Bacteria</taxon>
        <taxon>Fusobacteriati</taxon>
        <taxon>Fusobacteriota</taxon>
        <taxon>Fusobacteriia</taxon>
        <taxon>Fusobacteriales</taxon>
        <taxon>Leptotrichiaceae</taxon>
        <taxon>Leptotrichia</taxon>
    </lineage>
</organism>
<reference evidence="1 2" key="1">
    <citation type="submission" date="2019-07" db="EMBL/GenBank/DDBJ databases">
        <title>Complete Genome Sequence of Leptotrichia wadei Strain JMUB3936.</title>
        <authorList>
            <person name="Watanabe S."/>
            <person name="Cui L."/>
        </authorList>
    </citation>
    <scope>NUCLEOTIDE SEQUENCE [LARGE SCALE GENOMIC DNA]</scope>
    <source>
        <strain evidence="1 2">JMUB3936</strain>
        <plasmid evidence="2">pjmub3934p2 dna</plasmid>
    </source>
</reference>